<keyword evidence="2" id="KW-1185">Reference proteome</keyword>
<proteinExistence type="predicted"/>
<accession>A0ABT3ICI5</accession>
<sequence length="136" mass="14560">MQNLDSPAELIGDDLQDTEQGHFDEFASITAELEPETQNQTYEAAAPVSISGAEIILPVVSLACGVLAPNWDIKPEEQAALADCYGALMDKYFPDMAESGGVELSALLVTAAILTPRLSTPRKLEPEKPKDTKEAA</sequence>
<evidence type="ECO:0000313" key="1">
    <source>
        <dbReference type="EMBL" id="MCW3173755.1"/>
    </source>
</evidence>
<organism evidence="1 2">
    <name type="scientific">Shewanella subflava</name>
    <dbReference type="NCBI Taxonomy" id="2986476"/>
    <lineage>
        <taxon>Bacteria</taxon>
        <taxon>Pseudomonadati</taxon>
        <taxon>Pseudomonadota</taxon>
        <taxon>Gammaproteobacteria</taxon>
        <taxon>Alteromonadales</taxon>
        <taxon>Shewanellaceae</taxon>
        <taxon>Shewanella</taxon>
    </lineage>
</organism>
<reference evidence="1" key="1">
    <citation type="submission" date="2022-10" db="EMBL/GenBank/DDBJ databases">
        <title>Shewanella flava sp. nov, isolated from the estuary of the Fenhe River into the Yellow River.</title>
        <authorList>
            <person name="Li Y."/>
        </authorList>
    </citation>
    <scope>NUCLEOTIDE SEQUENCE</scope>
    <source>
        <strain evidence="1">FYR11-62</strain>
    </source>
</reference>
<dbReference type="Proteomes" id="UP001163714">
    <property type="component" value="Unassembled WGS sequence"/>
</dbReference>
<dbReference type="EMBL" id="JAPDMX010000030">
    <property type="protein sequence ID" value="MCW3173755.1"/>
    <property type="molecule type" value="Genomic_DNA"/>
</dbReference>
<dbReference type="RefSeq" id="WP_264728004.1">
    <property type="nucleotide sequence ID" value="NZ_JAPDMX010000030.1"/>
</dbReference>
<gene>
    <name evidence="1" type="ORF">OHT75_14840</name>
</gene>
<protein>
    <submittedName>
        <fullName evidence="1">Uncharacterized protein</fullName>
    </submittedName>
</protein>
<comment type="caution">
    <text evidence="1">The sequence shown here is derived from an EMBL/GenBank/DDBJ whole genome shotgun (WGS) entry which is preliminary data.</text>
</comment>
<name>A0ABT3ICI5_9GAMM</name>
<evidence type="ECO:0000313" key="2">
    <source>
        <dbReference type="Proteomes" id="UP001163714"/>
    </source>
</evidence>